<dbReference type="EMBL" id="CP027806">
    <property type="protein sequence ID" value="AXI99355.1"/>
    <property type="molecule type" value="Genomic_DNA"/>
</dbReference>
<dbReference type="OrthoDB" id="9806226at2"/>
<dbReference type="NCBIfam" id="TIGR00281">
    <property type="entry name" value="SMC-Scp complex subunit ScpB"/>
    <property type="match status" value="1"/>
</dbReference>
<dbReference type="PIRSF" id="PIRSF019345">
    <property type="entry name" value="ScpB"/>
    <property type="match status" value="1"/>
</dbReference>
<name>A0A345UFV4_9BACT</name>
<sequence length="209" mass="23399">MDTEIELKQVVEALIFSSPEPVSPESIRTIIAAKADGFEVSETELRALIAELNAAYEQGRHAFRIKEIGGGFSFATQSAYHPWLEHIQHENTLRKISQTALETLAIIAYKQPITKPEVDHIRGVDSGYVVKQLLEKGLIAIAGRNDGPGRALLYKTSNGFLKHFGLKAITELPKPREIEEILQDDDMAKHRQLILELKAGMEDDEENQK</sequence>
<evidence type="ECO:0000256" key="3">
    <source>
        <dbReference type="ARBA" id="ARBA00022829"/>
    </source>
</evidence>
<dbReference type="AlphaFoldDB" id="A0A345UFV4"/>
<keyword evidence="1" id="KW-0963">Cytoplasm</keyword>
<keyword evidence="4" id="KW-0131">Cell cycle</keyword>
<dbReference type="InterPro" id="IPR005234">
    <property type="entry name" value="ScpB_csome_segregation"/>
</dbReference>
<evidence type="ECO:0000313" key="6">
    <source>
        <dbReference type="Proteomes" id="UP000254808"/>
    </source>
</evidence>
<dbReference type="GO" id="GO:0051301">
    <property type="term" value="P:cell division"/>
    <property type="evidence" value="ECO:0007669"/>
    <property type="project" value="UniProtKB-KW"/>
</dbReference>
<dbReference type="SUPFAM" id="SSF46785">
    <property type="entry name" value="Winged helix' DNA-binding domain"/>
    <property type="match status" value="2"/>
</dbReference>
<evidence type="ECO:0000256" key="1">
    <source>
        <dbReference type="ARBA" id="ARBA00022490"/>
    </source>
</evidence>
<protein>
    <submittedName>
        <fullName evidence="5">Condensin subunit ScpB</fullName>
    </submittedName>
</protein>
<proteinExistence type="predicted"/>
<keyword evidence="2" id="KW-0132">Cell division</keyword>
<dbReference type="InterPro" id="IPR036388">
    <property type="entry name" value="WH-like_DNA-bd_sf"/>
</dbReference>
<evidence type="ECO:0000256" key="4">
    <source>
        <dbReference type="ARBA" id="ARBA00023306"/>
    </source>
</evidence>
<reference evidence="5 6" key="1">
    <citation type="submission" date="2018-03" db="EMBL/GenBank/DDBJ databases">
        <title>Phenotypic and genomic properties of Cyclonatronum proteinivorum gen. nov., sp. nov., a haloalkaliphilic bacteroidete from soda lakes possessing Na+-translocating rhodopsin.</title>
        <authorList>
            <person name="Toshchakov S.V."/>
            <person name="Korzhenkov A."/>
            <person name="Samarov N.I."/>
            <person name="Kublanov I.V."/>
            <person name="Muntyan M.S."/>
            <person name="Sorokin D.Y."/>
        </authorList>
    </citation>
    <scope>NUCLEOTIDE SEQUENCE [LARGE SCALE GENOMIC DNA]</scope>
    <source>
        <strain evidence="5 6">Omega</strain>
    </source>
</reference>
<dbReference type="Proteomes" id="UP000254808">
    <property type="component" value="Chromosome"/>
</dbReference>
<dbReference type="Gene3D" id="1.10.10.10">
    <property type="entry name" value="Winged helix-like DNA-binding domain superfamily/Winged helix DNA-binding domain"/>
    <property type="match status" value="2"/>
</dbReference>
<accession>A0A345UFV4</accession>
<gene>
    <name evidence="5" type="ORF">CYPRO_0067</name>
</gene>
<keyword evidence="3" id="KW-0159">Chromosome partition</keyword>
<dbReference type="PANTHER" id="PTHR34298">
    <property type="entry name" value="SEGREGATION AND CONDENSATION PROTEIN B"/>
    <property type="match status" value="1"/>
</dbReference>
<dbReference type="Pfam" id="PF04079">
    <property type="entry name" value="SMC_ScpB"/>
    <property type="match status" value="1"/>
</dbReference>
<dbReference type="InterPro" id="IPR036390">
    <property type="entry name" value="WH_DNA-bd_sf"/>
</dbReference>
<organism evidence="5 6">
    <name type="scientific">Cyclonatronum proteinivorum</name>
    <dbReference type="NCBI Taxonomy" id="1457365"/>
    <lineage>
        <taxon>Bacteria</taxon>
        <taxon>Pseudomonadati</taxon>
        <taxon>Balneolota</taxon>
        <taxon>Balneolia</taxon>
        <taxon>Balneolales</taxon>
        <taxon>Cyclonatronaceae</taxon>
        <taxon>Cyclonatronum</taxon>
    </lineage>
</organism>
<evidence type="ECO:0000256" key="2">
    <source>
        <dbReference type="ARBA" id="ARBA00022618"/>
    </source>
</evidence>
<dbReference type="RefSeq" id="WP_114982599.1">
    <property type="nucleotide sequence ID" value="NZ_CP027806.1"/>
</dbReference>
<keyword evidence="6" id="KW-1185">Reference proteome</keyword>
<dbReference type="PANTHER" id="PTHR34298:SF2">
    <property type="entry name" value="SEGREGATION AND CONDENSATION PROTEIN B"/>
    <property type="match status" value="1"/>
</dbReference>
<evidence type="ECO:0000313" key="5">
    <source>
        <dbReference type="EMBL" id="AXI99355.1"/>
    </source>
</evidence>
<dbReference type="KEGG" id="cprv:CYPRO_0067"/>
<dbReference type="GO" id="GO:0051304">
    <property type="term" value="P:chromosome separation"/>
    <property type="evidence" value="ECO:0007669"/>
    <property type="project" value="InterPro"/>
</dbReference>